<dbReference type="SUPFAM" id="SSF55931">
    <property type="entry name" value="Glutamine synthetase/guanido kinase"/>
    <property type="match status" value="1"/>
</dbReference>
<dbReference type="GO" id="GO:0006412">
    <property type="term" value="P:translation"/>
    <property type="evidence" value="ECO:0007669"/>
    <property type="project" value="UniProtKB-UniRule"/>
</dbReference>
<dbReference type="InterPro" id="IPR004413">
    <property type="entry name" value="GatB"/>
</dbReference>
<keyword evidence="5 10" id="KW-0067">ATP-binding</keyword>
<dbReference type="NCBIfam" id="NF004014">
    <property type="entry name" value="PRK05477.1-4"/>
    <property type="match status" value="1"/>
</dbReference>
<gene>
    <name evidence="10 12" type="primary">gatB</name>
    <name evidence="12" type="ORF">H9701_10000</name>
</gene>
<dbReference type="InterPro" id="IPR014746">
    <property type="entry name" value="Gln_synth/guanido_kin_cat_dom"/>
</dbReference>
<accession>A0A9D2T1P6</accession>
<dbReference type="HAMAP" id="MF_00121">
    <property type="entry name" value="GatB"/>
    <property type="match status" value="1"/>
</dbReference>
<dbReference type="NCBIfam" id="NF004012">
    <property type="entry name" value="PRK05477.1-2"/>
    <property type="match status" value="1"/>
</dbReference>
<dbReference type="FunFam" id="1.10.10.410:FF:000001">
    <property type="entry name" value="Aspartyl/glutamyl-tRNA(Asn/Gln) amidotransferase subunit B"/>
    <property type="match status" value="1"/>
</dbReference>
<dbReference type="GO" id="GO:0005524">
    <property type="term" value="F:ATP binding"/>
    <property type="evidence" value="ECO:0007669"/>
    <property type="project" value="UniProtKB-KW"/>
</dbReference>
<feature type="domain" description="Asn/Gln amidotransferase" evidence="11">
    <location>
        <begin position="328"/>
        <end position="475"/>
    </location>
</feature>
<dbReference type="SMART" id="SM00845">
    <property type="entry name" value="GatB_Yqey"/>
    <property type="match status" value="1"/>
</dbReference>
<evidence type="ECO:0000256" key="9">
    <source>
        <dbReference type="ARBA" id="ARBA00047913"/>
    </source>
</evidence>
<dbReference type="InterPro" id="IPR042114">
    <property type="entry name" value="GatB_C_1"/>
</dbReference>
<evidence type="ECO:0000256" key="3">
    <source>
        <dbReference type="ARBA" id="ARBA00022598"/>
    </source>
</evidence>
<name>A0A9D2T1P6_9FIRM</name>
<evidence type="ECO:0000256" key="4">
    <source>
        <dbReference type="ARBA" id="ARBA00022741"/>
    </source>
</evidence>
<dbReference type="AlphaFoldDB" id="A0A9D2T1P6"/>
<comment type="catalytic activity">
    <reaction evidence="9 10">
        <text>L-glutamyl-tRNA(Gln) + L-glutamine + ATP + H2O = L-glutaminyl-tRNA(Gln) + L-glutamate + ADP + phosphate + H(+)</text>
        <dbReference type="Rhea" id="RHEA:17521"/>
        <dbReference type="Rhea" id="RHEA-COMP:9681"/>
        <dbReference type="Rhea" id="RHEA-COMP:9684"/>
        <dbReference type="ChEBI" id="CHEBI:15377"/>
        <dbReference type="ChEBI" id="CHEBI:15378"/>
        <dbReference type="ChEBI" id="CHEBI:29985"/>
        <dbReference type="ChEBI" id="CHEBI:30616"/>
        <dbReference type="ChEBI" id="CHEBI:43474"/>
        <dbReference type="ChEBI" id="CHEBI:58359"/>
        <dbReference type="ChEBI" id="CHEBI:78520"/>
        <dbReference type="ChEBI" id="CHEBI:78521"/>
        <dbReference type="ChEBI" id="CHEBI:456216"/>
    </reaction>
</comment>
<dbReference type="InterPro" id="IPR003789">
    <property type="entry name" value="Asn/Gln_tRNA_amidoTrase-B-like"/>
</dbReference>
<dbReference type="Pfam" id="PF02934">
    <property type="entry name" value="GatB_N"/>
    <property type="match status" value="1"/>
</dbReference>
<keyword evidence="6 10" id="KW-0648">Protein biosynthesis</keyword>
<reference evidence="12" key="1">
    <citation type="journal article" date="2021" name="PeerJ">
        <title>Extensive microbial diversity within the chicken gut microbiome revealed by metagenomics and culture.</title>
        <authorList>
            <person name="Gilroy R."/>
            <person name="Ravi A."/>
            <person name="Getino M."/>
            <person name="Pursley I."/>
            <person name="Horton D.L."/>
            <person name="Alikhan N.F."/>
            <person name="Baker D."/>
            <person name="Gharbi K."/>
            <person name="Hall N."/>
            <person name="Watson M."/>
            <person name="Adriaenssens E.M."/>
            <person name="Foster-Nyarko E."/>
            <person name="Jarju S."/>
            <person name="Secka A."/>
            <person name="Antonio M."/>
            <person name="Oren A."/>
            <person name="Chaudhuri R.R."/>
            <person name="La Ragione R."/>
            <person name="Hildebrand F."/>
            <person name="Pallen M.J."/>
        </authorList>
    </citation>
    <scope>NUCLEOTIDE SEQUENCE</scope>
    <source>
        <strain evidence="12">CHK186-1790</strain>
    </source>
</reference>
<evidence type="ECO:0000259" key="11">
    <source>
        <dbReference type="SMART" id="SM00845"/>
    </source>
</evidence>
<evidence type="ECO:0000256" key="6">
    <source>
        <dbReference type="ARBA" id="ARBA00022917"/>
    </source>
</evidence>
<dbReference type="Gene3D" id="1.10.150.380">
    <property type="entry name" value="GatB domain, N-terminal subdomain"/>
    <property type="match status" value="1"/>
</dbReference>
<comment type="caution">
    <text evidence="12">The sequence shown here is derived from an EMBL/GenBank/DDBJ whole genome shotgun (WGS) entry which is preliminary data.</text>
</comment>
<comment type="similarity">
    <text evidence="1 10">Belongs to the GatB/GatE family. GatB subfamily.</text>
</comment>
<comment type="function">
    <text evidence="7 10">Allows the formation of correctly charged Asn-tRNA(Asn) or Gln-tRNA(Gln) through the transamidation of misacylated Asp-tRNA(Asn) or Glu-tRNA(Gln) in organisms which lack either or both of asparaginyl-tRNA or glutaminyl-tRNA synthetases. The reaction takes place in the presence of glutamine and ATP through an activated phospho-Asp-tRNA(Asn) or phospho-Glu-tRNA(Gln).</text>
</comment>
<dbReference type="FunFam" id="1.10.150.380:FF:000001">
    <property type="entry name" value="Aspartyl/glutamyl-tRNA(Asn/Gln) amidotransferase subunit B"/>
    <property type="match status" value="1"/>
</dbReference>
<protein>
    <recommendedName>
        <fullName evidence="10">Aspartyl/glutamyl-tRNA(Asn/Gln) amidotransferase subunit B</fullName>
        <shortName evidence="10">Asp/Glu-ADT subunit B</shortName>
        <ecNumber evidence="10">6.3.5.-</ecNumber>
    </recommendedName>
</protein>
<dbReference type="NCBIfam" id="TIGR00133">
    <property type="entry name" value="gatB"/>
    <property type="match status" value="1"/>
</dbReference>
<evidence type="ECO:0000313" key="13">
    <source>
        <dbReference type="Proteomes" id="UP000823882"/>
    </source>
</evidence>
<dbReference type="InterPro" id="IPR006075">
    <property type="entry name" value="Asn/Gln-tRNA_Trfase_suB/E_cat"/>
</dbReference>
<dbReference type="SUPFAM" id="SSF89095">
    <property type="entry name" value="GatB/YqeY motif"/>
    <property type="match status" value="1"/>
</dbReference>
<dbReference type="EMBL" id="DWWJ01000188">
    <property type="protein sequence ID" value="HJC41865.1"/>
    <property type="molecule type" value="Genomic_DNA"/>
</dbReference>
<evidence type="ECO:0000256" key="5">
    <source>
        <dbReference type="ARBA" id="ARBA00022840"/>
    </source>
</evidence>
<dbReference type="PROSITE" id="PS01234">
    <property type="entry name" value="GATB"/>
    <property type="match status" value="1"/>
</dbReference>
<keyword evidence="4 10" id="KW-0547">Nucleotide-binding</keyword>
<dbReference type="InterPro" id="IPR018027">
    <property type="entry name" value="Asn/Gln_amidotransferase"/>
</dbReference>
<comment type="catalytic activity">
    <reaction evidence="8 10">
        <text>L-aspartyl-tRNA(Asn) + L-glutamine + ATP + H2O = L-asparaginyl-tRNA(Asn) + L-glutamate + ADP + phosphate + 2 H(+)</text>
        <dbReference type="Rhea" id="RHEA:14513"/>
        <dbReference type="Rhea" id="RHEA-COMP:9674"/>
        <dbReference type="Rhea" id="RHEA-COMP:9677"/>
        <dbReference type="ChEBI" id="CHEBI:15377"/>
        <dbReference type="ChEBI" id="CHEBI:15378"/>
        <dbReference type="ChEBI" id="CHEBI:29985"/>
        <dbReference type="ChEBI" id="CHEBI:30616"/>
        <dbReference type="ChEBI" id="CHEBI:43474"/>
        <dbReference type="ChEBI" id="CHEBI:58359"/>
        <dbReference type="ChEBI" id="CHEBI:78515"/>
        <dbReference type="ChEBI" id="CHEBI:78516"/>
        <dbReference type="ChEBI" id="CHEBI:456216"/>
    </reaction>
</comment>
<keyword evidence="3 10" id="KW-0436">Ligase</keyword>
<dbReference type="InterPro" id="IPR023168">
    <property type="entry name" value="GatB_Yqey_C_2"/>
</dbReference>
<dbReference type="GO" id="GO:0070681">
    <property type="term" value="P:glutaminyl-tRNAGln biosynthesis via transamidation"/>
    <property type="evidence" value="ECO:0007669"/>
    <property type="project" value="TreeGrafter"/>
</dbReference>
<dbReference type="GO" id="GO:0050567">
    <property type="term" value="F:glutaminyl-tRNA synthase (glutamine-hydrolyzing) activity"/>
    <property type="evidence" value="ECO:0007669"/>
    <property type="project" value="UniProtKB-UniRule"/>
</dbReference>
<dbReference type="Proteomes" id="UP000823882">
    <property type="component" value="Unassembled WGS sequence"/>
</dbReference>
<evidence type="ECO:0000256" key="8">
    <source>
        <dbReference type="ARBA" id="ARBA00047380"/>
    </source>
</evidence>
<reference evidence="12" key="2">
    <citation type="submission" date="2021-04" db="EMBL/GenBank/DDBJ databases">
        <authorList>
            <person name="Gilroy R."/>
        </authorList>
    </citation>
    <scope>NUCLEOTIDE SEQUENCE</scope>
    <source>
        <strain evidence="12">CHK186-1790</strain>
    </source>
</reference>
<evidence type="ECO:0000256" key="10">
    <source>
        <dbReference type="HAMAP-Rule" id="MF_00121"/>
    </source>
</evidence>
<evidence type="ECO:0000256" key="1">
    <source>
        <dbReference type="ARBA" id="ARBA00005306"/>
    </source>
</evidence>
<dbReference type="PANTHER" id="PTHR11659">
    <property type="entry name" value="GLUTAMYL-TRNA GLN AMIDOTRANSFERASE SUBUNIT B MITOCHONDRIAL AND PROKARYOTIC PET112-RELATED"/>
    <property type="match status" value="1"/>
</dbReference>
<dbReference type="InterPro" id="IPR017958">
    <property type="entry name" value="Gln-tRNA_amidoTrfase_suB_CS"/>
</dbReference>
<dbReference type="InterPro" id="IPR017959">
    <property type="entry name" value="Asn/Gln-tRNA_amidoTrfase_suB/E"/>
</dbReference>
<evidence type="ECO:0000256" key="2">
    <source>
        <dbReference type="ARBA" id="ARBA00011123"/>
    </source>
</evidence>
<comment type="subunit">
    <text evidence="2 10">Heterotrimer of A, B and C subunits.</text>
</comment>
<proteinExistence type="inferred from homology"/>
<dbReference type="Pfam" id="PF02637">
    <property type="entry name" value="GatB_Yqey"/>
    <property type="match status" value="1"/>
</dbReference>
<dbReference type="Gene3D" id="1.10.10.410">
    <property type="match status" value="1"/>
</dbReference>
<evidence type="ECO:0000256" key="7">
    <source>
        <dbReference type="ARBA" id="ARBA00024799"/>
    </source>
</evidence>
<sequence>MTWETVIGLETHVELSTQTKIFCSCTTAFGGEPNTHCCPVCTGMPGTLPVVNEKVLEFAVKAGLALHGEITRRCKFDRKNYFYPDLPKAYQVSQLYLPIVRNGRVPIRTESGEEKVIRIHELHMEEDAGKLVHDPWIDQTRCDYNRCGVPLIEIVTEPDFRSAEEVIAYLEKLRSTLQYLGVSDCKMQEGSLRCDVNLSVRPAGSQELGTRTEMKNLNSFKAIARSIAYEARRQIEALEEGKWVVQETRRWDENKDATFAMRSKENAQDYRYFPEPDIPPLEITEEYLERIRAQIPEMAEEKAARYQSQWGLPAYDAQMLTGEKALADFFEETVALGAPPKQAANWIMGEVLRRLSVDGLEEKEMRLTSKTLARLIALVQEGKVNRNTAVKVFDAVFSEDGDVDTYVREHGLEQVSDAGLVGQVVEQVLAANAKSVEDYLGGKEKAFGFLVGQVMRQLKGQAAPQVVNQTLRERLEQRKTM</sequence>
<organism evidence="12 13">
    <name type="scientific">Candidatus Intestinimonas pullistercoris</name>
    <dbReference type="NCBI Taxonomy" id="2838623"/>
    <lineage>
        <taxon>Bacteria</taxon>
        <taxon>Bacillati</taxon>
        <taxon>Bacillota</taxon>
        <taxon>Clostridia</taxon>
        <taxon>Eubacteriales</taxon>
        <taxon>Intestinimonas</taxon>
    </lineage>
</organism>
<evidence type="ECO:0000313" key="12">
    <source>
        <dbReference type="EMBL" id="HJC41865.1"/>
    </source>
</evidence>
<dbReference type="EC" id="6.3.5.-" evidence="10"/>
<dbReference type="PANTHER" id="PTHR11659:SF0">
    <property type="entry name" value="GLUTAMYL-TRNA(GLN) AMIDOTRANSFERASE SUBUNIT B, MITOCHONDRIAL"/>
    <property type="match status" value="1"/>
</dbReference>